<dbReference type="AlphaFoldDB" id="A0A1H9S7V4"/>
<dbReference type="Proteomes" id="UP000198929">
    <property type="component" value="Unassembled WGS sequence"/>
</dbReference>
<sequence length="96" mass="10054">MSRKEPEKAVAASTFASAAGGSVQTAEVLEEVSQEALVARLSGSFSMVQHDLLRGSQDTADFSVGDFGTKTSLTAPAELCKVTHVSGVNRLKEGRL</sequence>
<dbReference type="EMBL" id="FOGQ01000003">
    <property type="protein sequence ID" value="SER81102.1"/>
    <property type="molecule type" value="Genomic_DNA"/>
</dbReference>
<evidence type="ECO:0000313" key="1">
    <source>
        <dbReference type="EMBL" id="SER81102.1"/>
    </source>
</evidence>
<evidence type="ECO:0000313" key="2">
    <source>
        <dbReference type="Proteomes" id="UP000198929"/>
    </source>
</evidence>
<name>A0A1H9S7V4_9CORY</name>
<proteinExistence type="predicted"/>
<dbReference type="STRING" id="1121357.SAMN05661109_01093"/>
<gene>
    <name evidence="1" type="ORF">SAMN05661109_01093</name>
</gene>
<organism evidence="1 2">
    <name type="scientific">Corynebacterium cystitidis DSM 20524</name>
    <dbReference type="NCBI Taxonomy" id="1121357"/>
    <lineage>
        <taxon>Bacteria</taxon>
        <taxon>Bacillati</taxon>
        <taxon>Actinomycetota</taxon>
        <taxon>Actinomycetes</taxon>
        <taxon>Mycobacteriales</taxon>
        <taxon>Corynebacteriaceae</taxon>
        <taxon>Corynebacterium</taxon>
    </lineage>
</organism>
<accession>A0A1H9S7V4</accession>
<protein>
    <submittedName>
        <fullName evidence="1">Uncharacterized protein</fullName>
    </submittedName>
</protein>
<reference evidence="2" key="1">
    <citation type="submission" date="2016-10" db="EMBL/GenBank/DDBJ databases">
        <authorList>
            <person name="Varghese N."/>
            <person name="Submissions S."/>
        </authorList>
    </citation>
    <scope>NUCLEOTIDE SEQUENCE [LARGE SCALE GENOMIC DNA]</scope>
    <source>
        <strain evidence="2">DSM 20524</strain>
    </source>
</reference>
<keyword evidence="2" id="KW-1185">Reference proteome</keyword>